<evidence type="ECO:0000256" key="3">
    <source>
        <dbReference type="SAM" id="MobiDB-lite"/>
    </source>
</evidence>
<dbReference type="PANTHER" id="PTHR30483">
    <property type="entry name" value="LEUCINE-SPECIFIC-BINDING PROTEIN"/>
    <property type="match status" value="1"/>
</dbReference>
<dbReference type="InterPro" id="IPR028082">
    <property type="entry name" value="Peripla_BP_I"/>
</dbReference>
<dbReference type="Gene3D" id="3.40.50.2300">
    <property type="match status" value="2"/>
</dbReference>
<feature type="region of interest" description="Disordered" evidence="3">
    <location>
        <begin position="1"/>
        <end position="26"/>
    </location>
</feature>
<sequence>MAPRPLAHASGQSRRAAPRPDTHRRPRLAGRVTSALVAQLAGVLAAAFFSSAHAAEPLKVGVLAPITGATAADGARLLKAHQLAVNEINSAGGIAGLGGAKVELLIADTQSKPEVGRHAAERLIARDEVSALLGAWASAVTMPSMQVAERYRTPFIVTSAVTDSITERNLQFVFRVSPKGSWAARDVGSFINYLRGKGVTIDKVALAYEDGPFGQAVSKGYKKGLPAQGIHIVGEETFRTGSPDMSTQAAKLKATGADLLLIVCYVDDEVVLLRALAAQRYKPMVLGYGGGHVHPTLLQLGPMVDGAFGIVEWMPDLKKTATEQFAKAYKAAYGEMPLSNAAQAYAATWAIALAADAARSRDPVKLRDSLRTLRLDKGPASLLPNEALDFDAAGQNNVGNVISQVIDGRFVTIWPEAVAGQSLRLAH</sequence>
<evidence type="ECO:0000256" key="2">
    <source>
        <dbReference type="ARBA" id="ARBA00022729"/>
    </source>
</evidence>
<comment type="similarity">
    <text evidence="1">Belongs to the leucine-binding protein family.</text>
</comment>
<dbReference type="Pfam" id="PF13458">
    <property type="entry name" value="Peripla_BP_6"/>
    <property type="match status" value="1"/>
</dbReference>
<keyword evidence="6" id="KW-1185">Reference proteome</keyword>
<dbReference type="SUPFAM" id="SSF53822">
    <property type="entry name" value="Periplasmic binding protein-like I"/>
    <property type="match status" value="1"/>
</dbReference>
<dbReference type="PANTHER" id="PTHR30483:SF37">
    <property type="entry name" value="ABC TRANSPORTER SUBSTRATE-BINDING PROTEIN"/>
    <property type="match status" value="1"/>
</dbReference>
<keyword evidence="2" id="KW-0732">Signal</keyword>
<evidence type="ECO:0000313" key="5">
    <source>
        <dbReference type="EMBL" id="MFC4310314.1"/>
    </source>
</evidence>
<proteinExistence type="inferred from homology"/>
<dbReference type="InterPro" id="IPR028081">
    <property type="entry name" value="Leu-bd"/>
</dbReference>
<protein>
    <submittedName>
        <fullName evidence="5">ABC transporter substrate-binding protein</fullName>
    </submittedName>
</protein>
<accession>A0ABV8SUV0</accession>
<dbReference type="CDD" id="cd06340">
    <property type="entry name" value="PBP1_ABC_ligand_binding-like"/>
    <property type="match status" value="1"/>
</dbReference>
<gene>
    <name evidence="5" type="ORF">ACFPN2_14570</name>
</gene>
<evidence type="ECO:0000259" key="4">
    <source>
        <dbReference type="Pfam" id="PF13458"/>
    </source>
</evidence>
<dbReference type="EMBL" id="JBHSDU010000003">
    <property type="protein sequence ID" value="MFC4310314.1"/>
    <property type="molecule type" value="Genomic_DNA"/>
</dbReference>
<dbReference type="Proteomes" id="UP001595904">
    <property type="component" value="Unassembled WGS sequence"/>
</dbReference>
<evidence type="ECO:0000313" key="6">
    <source>
        <dbReference type="Proteomes" id="UP001595904"/>
    </source>
</evidence>
<comment type="caution">
    <text evidence="5">The sequence shown here is derived from an EMBL/GenBank/DDBJ whole genome shotgun (WGS) entry which is preliminary data.</text>
</comment>
<reference evidence="6" key="1">
    <citation type="journal article" date="2019" name="Int. J. Syst. Evol. Microbiol.">
        <title>The Global Catalogue of Microorganisms (GCM) 10K type strain sequencing project: providing services to taxonomists for standard genome sequencing and annotation.</title>
        <authorList>
            <consortium name="The Broad Institute Genomics Platform"/>
            <consortium name="The Broad Institute Genome Sequencing Center for Infectious Disease"/>
            <person name="Wu L."/>
            <person name="Ma J."/>
        </authorList>
    </citation>
    <scope>NUCLEOTIDE SEQUENCE [LARGE SCALE GENOMIC DNA]</scope>
    <source>
        <strain evidence="6">CGMCC 1.10759</strain>
    </source>
</reference>
<name>A0ABV8SUV0_9GAMM</name>
<dbReference type="InterPro" id="IPR051010">
    <property type="entry name" value="BCAA_transport"/>
</dbReference>
<organism evidence="5 6">
    <name type="scientific">Steroidobacter flavus</name>
    <dbReference type="NCBI Taxonomy" id="1842136"/>
    <lineage>
        <taxon>Bacteria</taxon>
        <taxon>Pseudomonadati</taxon>
        <taxon>Pseudomonadota</taxon>
        <taxon>Gammaproteobacteria</taxon>
        <taxon>Steroidobacterales</taxon>
        <taxon>Steroidobacteraceae</taxon>
        <taxon>Steroidobacter</taxon>
    </lineage>
</organism>
<evidence type="ECO:0000256" key="1">
    <source>
        <dbReference type="ARBA" id="ARBA00010062"/>
    </source>
</evidence>
<feature type="domain" description="Leucine-binding protein" evidence="4">
    <location>
        <begin position="57"/>
        <end position="377"/>
    </location>
</feature>